<proteinExistence type="predicted"/>
<reference evidence="1 2" key="1">
    <citation type="journal article" date="2016" name="Fungal Biol.">
        <title>The genome of Xylona heveae provides a window into fungal endophytism.</title>
        <authorList>
            <person name="Gazis R."/>
            <person name="Kuo A."/>
            <person name="Riley R."/>
            <person name="LaButti K."/>
            <person name="Lipzen A."/>
            <person name="Lin J."/>
            <person name="Amirebrahimi M."/>
            <person name="Hesse C.N."/>
            <person name="Spatafora J.W."/>
            <person name="Henrissat B."/>
            <person name="Hainaut M."/>
            <person name="Grigoriev I.V."/>
            <person name="Hibbett D.S."/>
        </authorList>
    </citation>
    <scope>NUCLEOTIDE SEQUENCE [LARGE SCALE GENOMIC DNA]</scope>
    <source>
        <strain evidence="1 2">TC161</strain>
    </source>
</reference>
<sequence length="293" mass="33696">MTSSIEIPYYTRTLPSPLPTNSDIEMAPDISTPYRARRVVRVAPCFVVKFGLGVDLVEGENMMFVRASTNVVVPEVYALYSDPQTGVKYIIMEHIVGDTLESLWPNLLLSQKKLVVTRLRAYFDELRRIPSPGYFGSLGERPLLDDTFWTPDPDPSTNGPFHTEDAFNEALMRKYACDGPSPRRAAFYCHALPCILSGPKPTFTHGDCQRKNILMRQTASTALSIDGGSPVEDLEPVFVDWEKSGWYPSYWEYSLAFWAVRWNDDWDQWLDEFLDNYTNEAFWLERFRSELWS</sequence>
<dbReference type="InterPro" id="IPR011009">
    <property type="entry name" value="Kinase-like_dom_sf"/>
</dbReference>
<dbReference type="InterPro" id="IPR051678">
    <property type="entry name" value="AGP_Transferase"/>
</dbReference>
<dbReference type="GeneID" id="28899596"/>
<dbReference type="InParanoid" id="A0A165AFJ3"/>
<dbReference type="OMA" id="HGDCQRK"/>
<protein>
    <submittedName>
        <fullName evidence="1">Uncharacterized protein</fullName>
    </submittedName>
</protein>
<evidence type="ECO:0000313" key="2">
    <source>
        <dbReference type="Proteomes" id="UP000076632"/>
    </source>
</evidence>
<dbReference type="STRING" id="1328760.A0A165AFJ3"/>
<organism evidence="1 2">
    <name type="scientific">Xylona heveae (strain CBS 132557 / TC161)</name>
    <dbReference type="NCBI Taxonomy" id="1328760"/>
    <lineage>
        <taxon>Eukaryota</taxon>
        <taxon>Fungi</taxon>
        <taxon>Dikarya</taxon>
        <taxon>Ascomycota</taxon>
        <taxon>Pezizomycotina</taxon>
        <taxon>Xylonomycetes</taxon>
        <taxon>Xylonales</taxon>
        <taxon>Xylonaceae</taxon>
        <taxon>Xylona</taxon>
    </lineage>
</organism>
<dbReference type="RefSeq" id="XP_018185949.1">
    <property type="nucleotide sequence ID" value="XM_018334459.1"/>
</dbReference>
<name>A0A165AFJ3_XYLHT</name>
<dbReference type="Proteomes" id="UP000076632">
    <property type="component" value="Unassembled WGS sequence"/>
</dbReference>
<evidence type="ECO:0000313" key="1">
    <source>
        <dbReference type="EMBL" id="KZF20394.1"/>
    </source>
</evidence>
<accession>A0A165AFJ3</accession>
<dbReference type="SUPFAM" id="SSF56112">
    <property type="entry name" value="Protein kinase-like (PK-like)"/>
    <property type="match status" value="1"/>
</dbReference>
<dbReference type="OrthoDB" id="4177236at2759"/>
<dbReference type="PANTHER" id="PTHR21310">
    <property type="entry name" value="AMINOGLYCOSIDE PHOSPHOTRANSFERASE-RELATED-RELATED"/>
    <property type="match status" value="1"/>
</dbReference>
<dbReference type="EMBL" id="KV407463">
    <property type="protein sequence ID" value="KZF20394.1"/>
    <property type="molecule type" value="Genomic_DNA"/>
</dbReference>
<gene>
    <name evidence="1" type="ORF">L228DRAFT_263044</name>
</gene>
<dbReference type="PANTHER" id="PTHR21310:SF48">
    <property type="entry name" value="AMINOGLYCOSIDE PHOSPHOTRANSFERASE DOMAIN-CONTAINING PROTEIN"/>
    <property type="match status" value="1"/>
</dbReference>
<keyword evidence="2" id="KW-1185">Reference proteome</keyword>
<dbReference type="AlphaFoldDB" id="A0A165AFJ3"/>